<dbReference type="Proteomes" id="UP000054771">
    <property type="component" value="Unassembled WGS sequence"/>
</dbReference>
<dbReference type="InterPro" id="IPR036864">
    <property type="entry name" value="Zn2-C6_fun-type_DNA-bd_sf"/>
</dbReference>
<evidence type="ECO:0000256" key="5">
    <source>
        <dbReference type="SAM" id="MobiDB-lite"/>
    </source>
</evidence>
<dbReference type="PROSITE" id="PS50048">
    <property type="entry name" value="ZN2_CY6_FUNGAL_2"/>
    <property type="match status" value="1"/>
</dbReference>
<dbReference type="SMART" id="SM00066">
    <property type="entry name" value="GAL4"/>
    <property type="match status" value="1"/>
</dbReference>
<reference evidence="8" key="1">
    <citation type="journal article" date="2016" name="Genome Announc.">
        <title>Draft genome sequences of fungus Aspergillus calidoustus.</title>
        <authorList>
            <person name="Horn F."/>
            <person name="Linde J."/>
            <person name="Mattern D.J."/>
            <person name="Walther G."/>
            <person name="Guthke R."/>
            <person name="Scherlach K."/>
            <person name="Martin K."/>
            <person name="Brakhage A.A."/>
            <person name="Petzke L."/>
            <person name="Valiante V."/>
        </authorList>
    </citation>
    <scope>NUCLEOTIDE SEQUENCE [LARGE SCALE GENOMIC DNA]</scope>
    <source>
        <strain evidence="8">SF006504</strain>
    </source>
</reference>
<feature type="region of interest" description="Disordered" evidence="5">
    <location>
        <begin position="89"/>
        <end position="124"/>
    </location>
</feature>
<dbReference type="OrthoDB" id="103819at2759"/>
<dbReference type="GO" id="GO:0003677">
    <property type="term" value="F:DNA binding"/>
    <property type="evidence" value="ECO:0007669"/>
    <property type="project" value="UniProtKB-KW"/>
</dbReference>
<sequence length="318" mass="34958">MAPVDAGETIEARRHRLSSVPRACEGCKIRKVRCDRTIPCANCRAAKITCRQPNDKSSRQVQADRVANLQGIVEHLEKRLQTVESRLATLEQPQSQPQPQPQPVASTAYAVSSTPRPVEGLPVAEGEPSFAAQSLQASESARTACQSDSGTEHLLRQLQSNIRASDGLSRSNFVFRKSTSNVISTPQLLPATLVTCILQRMHAHRPIFLSSYAVSDLSLVESLYQKVYSTTELVSPGEIANMHGVLSLRTDLVAAVETYEVLAVPSFENILALVMGMIKAQGESKPYLYWQLVSAAVTHCQSLNYHRESTYLQMAPQE</sequence>
<evidence type="ECO:0000259" key="6">
    <source>
        <dbReference type="PROSITE" id="PS50048"/>
    </source>
</evidence>
<dbReference type="STRING" id="454130.A0A0U5FQ10"/>
<keyword evidence="3" id="KW-0804">Transcription</keyword>
<dbReference type="CDD" id="cd12148">
    <property type="entry name" value="fungal_TF_MHR"/>
    <property type="match status" value="1"/>
</dbReference>
<dbReference type="PROSITE" id="PS00463">
    <property type="entry name" value="ZN2_CY6_FUNGAL_1"/>
    <property type="match status" value="1"/>
</dbReference>
<evidence type="ECO:0000256" key="1">
    <source>
        <dbReference type="ARBA" id="ARBA00023015"/>
    </source>
</evidence>
<keyword evidence="1" id="KW-0805">Transcription regulation</keyword>
<keyword evidence="2" id="KW-0238">DNA-binding</keyword>
<dbReference type="Pfam" id="PF00172">
    <property type="entry name" value="Zn_clus"/>
    <property type="match status" value="1"/>
</dbReference>
<dbReference type="PANTHER" id="PTHR46910:SF5">
    <property type="entry name" value="ZN(II)2CYS6 TRANSCRIPTION FACTOR (EUROFUNG)"/>
    <property type="match status" value="1"/>
</dbReference>
<dbReference type="OMA" id="MENDACP"/>
<name>A0A0U5FQ10_ASPCI</name>
<evidence type="ECO:0000256" key="4">
    <source>
        <dbReference type="ARBA" id="ARBA00023242"/>
    </source>
</evidence>
<dbReference type="AlphaFoldDB" id="A0A0U5FQ10"/>
<keyword evidence="4" id="KW-0539">Nucleus</keyword>
<gene>
    <name evidence="7" type="ORF">ASPCAL01049</name>
</gene>
<accession>A0A0U5FQ10</accession>
<dbReference type="Gene3D" id="4.10.240.10">
    <property type="entry name" value="Zn(2)-C6 fungal-type DNA-binding domain"/>
    <property type="match status" value="1"/>
</dbReference>
<proteinExistence type="predicted"/>
<dbReference type="GO" id="GO:0000981">
    <property type="term" value="F:DNA-binding transcription factor activity, RNA polymerase II-specific"/>
    <property type="evidence" value="ECO:0007669"/>
    <property type="project" value="InterPro"/>
</dbReference>
<dbReference type="SUPFAM" id="SSF57701">
    <property type="entry name" value="Zn2/Cys6 DNA-binding domain"/>
    <property type="match status" value="1"/>
</dbReference>
<dbReference type="PANTHER" id="PTHR46910">
    <property type="entry name" value="TRANSCRIPTION FACTOR PDR1"/>
    <property type="match status" value="1"/>
</dbReference>
<dbReference type="InterPro" id="IPR001138">
    <property type="entry name" value="Zn2Cys6_DnaBD"/>
</dbReference>
<dbReference type="GO" id="GO:0008270">
    <property type="term" value="F:zinc ion binding"/>
    <property type="evidence" value="ECO:0007669"/>
    <property type="project" value="InterPro"/>
</dbReference>
<dbReference type="EMBL" id="CDMC01000001">
    <property type="protein sequence ID" value="CEL01467.1"/>
    <property type="molecule type" value="Genomic_DNA"/>
</dbReference>
<feature type="domain" description="Zn(2)-C6 fungal-type" evidence="6">
    <location>
        <begin position="23"/>
        <end position="52"/>
    </location>
</feature>
<evidence type="ECO:0000256" key="3">
    <source>
        <dbReference type="ARBA" id="ARBA00023163"/>
    </source>
</evidence>
<evidence type="ECO:0000313" key="8">
    <source>
        <dbReference type="Proteomes" id="UP000054771"/>
    </source>
</evidence>
<keyword evidence="8" id="KW-1185">Reference proteome</keyword>
<evidence type="ECO:0000256" key="2">
    <source>
        <dbReference type="ARBA" id="ARBA00023125"/>
    </source>
</evidence>
<dbReference type="InterPro" id="IPR050987">
    <property type="entry name" value="AtrR-like"/>
</dbReference>
<dbReference type="CDD" id="cd00067">
    <property type="entry name" value="GAL4"/>
    <property type="match status" value="1"/>
</dbReference>
<evidence type="ECO:0000313" key="7">
    <source>
        <dbReference type="EMBL" id="CEL01467.1"/>
    </source>
</evidence>
<organism evidence="7 8">
    <name type="scientific">Aspergillus calidoustus</name>
    <dbReference type="NCBI Taxonomy" id="454130"/>
    <lineage>
        <taxon>Eukaryota</taxon>
        <taxon>Fungi</taxon>
        <taxon>Dikarya</taxon>
        <taxon>Ascomycota</taxon>
        <taxon>Pezizomycotina</taxon>
        <taxon>Eurotiomycetes</taxon>
        <taxon>Eurotiomycetidae</taxon>
        <taxon>Eurotiales</taxon>
        <taxon>Aspergillaceae</taxon>
        <taxon>Aspergillus</taxon>
        <taxon>Aspergillus subgen. Nidulantes</taxon>
    </lineage>
</organism>
<protein>
    <recommendedName>
        <fullName evidence="6">Zn(2)-C6 fungal-type domain-containing protein</fullName>
    </recommendedName>
</protein>